<dbReference type="GO" id="GO:0006508">
    <property type="term" value="P:proteolysis"/>
    <property type="evidence" value="ECO:0007669"/>
    <property type="project" value="InterPro"/>
</dbReference>
<protein>
    <submittedName>
        <fullName evidence="2">2,5-dihydroxypyridine 5,6-dioxygenase</fullName>
        <ecNumber evidence="2">1.13.11.9</ecNumber>
    </submittedName>
</protein>
<dbReference type="InterPro" id="IPR058739">
    <property type="entry name" value="NicX"/>
</dbReference>
<dbReference type="RefSeq" id="WP_153018376.1">
    <property type="nucleotide sequence ID" value="NZ_LTBC01000011.1"/>
</dbReference>
<gene>
    <name evidence="2" type="primary">nicX_2</name>
    <name evidence="2" type="ORF">MOMUL_23370</name>
</gene>
<accession>A0A151AUW3</accession>
<evidence type="ECO:0000256" key="1">
    <source>
        <dbReference type="ARBA" id="ARBA00022723"/>
    </source>
</evidence>
<dbReference type="SUPFAM" id="SSF144052">
    <property type="entry name" value="Thermophilic metalloprotease-like"/>
    <property type="match status" value="1"/>
</dbReference>
<dbReference type="InterPro" id="IPR052170">
    <property type="entry name" value="M29_Exopeptidase"/>
</dbReference>
<dbReference type="EC" id="1.13.11.9" evidence="2"/>
<dbReference type="AlphaFoldDB" id="A0A151AUW3"/>
<keyword evidence="3" id="KW-1185">Reference proteome</keyword>
<comment type="caution">
    <text evidence="2">The sequence shown here is derived from an EMBL/GenBank/DDBJ whole genome shotgun (WGS) entry which is preliminary data.</text>
</comment>
<dbReference type="Proteomes" id="UP000075670">
    <property type="component" value="Unassembled WGS sequence"/>
</dbReference>
<name>A0A151AUW3_9FIRM</name>
<dbReference type="EMBL" id="LTBC01000011">
    <property type="protein sequence ID" value="KYH31428.1"/>
    <property type="molecule type" value="Genomic_DNA"/>
</dbReference>
<organism evidence="2 3">
    <name type="scientific">Moorella mulderi DSM 14980</name>
    <dbReference type="NCBI Taxonomy" id="1122241"/>
    <lineage>
        <taxon>Bacteria</taxon>
        <taxon>Bacillati</taxon>
        <taxon>Bacillota</taxon>
        <taxon>Clostridia</taxon>
        <taxon>Neomoorellales</taxon>
        <taxon>Neomoorellaceae</taxon>
        <taxon>Neomoorella</taxon>
    </lineage>
</organism>
<proteinExistence type="predicted"/>
<dbReference type="GO" id="GO:0047075">
    <property type="term" value="F:2,5-dihydroxypyridine 5,6-dioxygenase activity"/>
    <property type="evidence" value="ECO:0007669"/>
    <property type="project" value="UniProtKB-EC"/>
</dbReference>
<dbReference type="GO" id="GO:0004177">
    <property type="term" value="F:aminopeptidase activity"/>
    <property type="evidence" value="ECO:0007669"/>
    <property type="project" value="InterPro"/>
</dbReference>
<sequence>MQDLKTVARELLRTNMALKPGETLLVVTDTATSTIGEAIFQAGEESGALAALIKMPPTDRPGAEPPPPVAAAMARADVVICPTRNSLTHTQARIKACQAGARVATMPGITEDMFFAGAVAADYEQVARRATELARLLTEARTAVLVKDGLELQLSLAGRRGIASTGLYRRPGEAGNLPSGEAYIAPLEGSAEGETIIDGSVAGIGQLRSPVRVTIRRGILTAAQGPEGQRLLELLGSAPEARNVAELGIGTNDRARVSGNILEDEKVYGTVHLAFGNNTTFGGTVRAGVHIDGVIMAPDLYLDGKLVVSQGKIIV</sequence>
<dbReference type="PANTHER" id="PTHR34448">
    <property type="entry name" value="AMINOPEPTIDASE"/>
    <property type="match status" value="1"/>
</dbReference>
<dbReference type="OrthoDB" id="9803993at2"/>
<dbReference type="GO" id="GO:0046872">
    <property type="term" value="F:metal ion binding"/>
    <property type="evidence" value="ECO:0007669"/>
    <property type="project" value="UniProtKB-KW"/>
</dbReference>
<keyword evidence="2" id="KW-0560">Oxidoreductase</keyword>
<reference evidence="2 3" key="1">
    <citation type="submission" date="2016-02" db="EMBL/GenBank/DDBJ databases">
        <title>Genome sequence of Moorella mulderi DSM 14980.</title>
        <authorList>
            <person name="Poehlein A."/>
            <person name="Daniel R."/>
        </authorList>
    </citation>
    <scope>NUCLEOTIDE SEQUENCE [LARGE SCALE GENOMIC DNA]</scope>
    <source>
        <strain evidence="2 3">DSM 14980</strain>
    </source>
</reference>
<dbReference type="Pfam" id="PF26233">
    <property type="entry name" value="NicX"/>
    <property type="match status" value="1"/>
</dbReference>
<evidence type="ECO:0000313" key="2">
    <source>
        <dbReference type="EMBL" id="KYH31428.1"/>
    </source>
</evidence>
<keyword evidence="1" id="KW-0479">Metal-binding</keyword>
<keyword evidence="2" id="KW-0223">Dioxygenase</keyword>
<dbReference type="PANTHER" id="PTHR34448:SF1">
    <property type="entry name" value="BLL6088 PROTEIN"/>
    <property type="match status" value="1"/>
</dbReference>
<dbReference type="PATRIC" id="fig|1122241.3.peg.2490"/>
<evidence type="ECO:0000313" key="3">
    <source>
        <dbReference type="Proteomes" id="UP000075670"/>
    </source>
</evidence>